<dbReference type="Proteomes" id="UP000198790">
    <property type="component" value="Unassembled WGS sequence"/>
</dbReference>
<dbReference type="InterPro" id="IPR022460">
    <property type="entry name" value="Flavoprotein_PP4765"/>
</dbReference>
<gene>
    <name evidence="6" type="ORF">SAMN04489723_10960</name>
</gene>
<protein>
    <recommendedName>
        <fullName evidence="8">TIGR03862 family flavoprotein</fullName>
    </recommendedName>
</protein>
<reference evidence="6 7" key="1">
    <citation type="submission" date="2016-10" db="EMBL/GenBank/DDBJ databases">
        <authorList>
            <person name="de Groot N.N."/>
        </authorList>
    </citation>
    <scope>NUCLEOTIDE SEQUENCE [LARGE SCALE GENOMIC DNA]</scope>
    <source>
        <strain evidence="6 7">DSM 23399</strain>
    </source>
</reference>
<dbReference type="Gene3D" id="2.40.30.10">
    <property type="entry name" value="Translation factors"/>
    <property type="match status" value="1"/>
</dbReference>
<dbReference type="Gene3D" id="3.50.50.60">
    <property type="entry name" value="FAD/NAD(P)-binding domain"/>
    <property type="match status" value="1"/>
</dbReference>
<dbReference type="Pfam" id="PF03486">
    <property type="entry name" value="HI0933_like"/>
    <property type="match status" value="1"/>
</dbReference>
<dbReference type="NCBIfam" id="TIGR03862">
    <property type="entry name" value="flavo_PP4765"/>
    <property type="match status" value="1"/>
</dbReference>
<dbReference type="Gene3D" id="1.10.8.260">
    <property type="entry name" value="HI0933 insert domain-like"/>
    <property type="match status" value="1"/>
</dbReference>
<proteinExistence type="predicted"/>
<feature type="domain" description="RsdA/BaiN/AoA(So)-like Rossmann fold-like" evidence="4">
    <location>
        <begin position="49"/>
        <end position="435"/>
    </location>
</feature>
<dbReference type="InterPro" id="IPR036188">
    <property type="entry name" value="FAD/NAD-bd_sf"/>
</dbReference>
<dbReference type="AlphaFoldDB" id="A0A1I1ARA0"/>
<keyword evidence="7" id="KW-1185">Reference proteome</keyword>
<dbReference type="InterPro" id="IPR057661">
    <property type="entry name" value="RsdA/BaiN/AoA(So)_Rossmann"/>
</dbReference>
<evidence type="ECO:0000256" key="3">
    <source>
        <dbReference type="ARBA" id="ARBA00022827"/>
    </source>
</evidence>
<evidence type="ECO:0000259" key="5">
    <source>
        <dbReference type="Pfam" id="PF22780"/>
    </source>
</evidence>
<keyword evidence="3" id="KW-0274">FAD</keyword>
<dbReference type="PANTHER" id="PTHR42887:SF1">
    <property type="entry name" value="BLR3961 PROTEIN"/>
    <property type="match status" value="1"/>
</dbReference>
<evidence type="ECO:0008006" key="8">
    <source>
        <dbReference type="Google" id="ProtNLM"/>
    </source>
</evidence>
<evidence type="ECO:0000313" key="6">
    <source>
        <dbReference type="EMBL" id="SFB40551.1"/>
    </source>
</evidence>
<dbReference type="SUPFAM" id="SSF51905">
    <property type="entry name" value="FAD/NAD(P)-binding domain"/>
    <property type="match status" value="1"/>
</dbReference>
<dbReference type="NCBIfam" id="TIGR00275">
    <property type="entry name" value="aminoacetone oxidase family FAD-binding enzyme"/>
    <property type="match status" value="1"/>
</dbReference>
<dbReference type="InterPro" id="IPR023166">
    <property type="entry name" value="BaiN-like_dom_sf"/>
</dbReference>
<keyword evidence="2" id="KW-0285">Flavoprotein</keyword>
<dbReference type="InterPro" id="IPR055178">
    <property type="entry name" value="RsdA/BaiN/AoA(So)-like_dom"/>
</dbReference>
<accession>A0A1I1ARA0</accession>
<evidence type="ECO:0000313" key="7">
    <source>
        <dbReference type="Proteomes" id="UP000198790"/>
    </source>
</evidence>
<dbReference type="InterPro" id="IPR004792">
    <property type="entry name" value="BaiN-like"/>
</dbReference>
<dbReference type="EMBL" id="FOKK01000009">
    <property type="protein sequence ID" value="SFB40551.1"/>
    <property type="molecule type" value="Genomic_DNA"/>
</dbReference>
<dbReference type="STRING" id="237018.SAMN04489723_10960"/>
<dbReference type="Pfam" id="PF22780">
    <property type="entry name" value="HI0933_like_1st"/>
    <property type="match status" value="1"/>
</dbReference>
<organism evidence="6 7">
    <name type="scientific">Algoriphagus aquimarinus</name>
    <dbReference type="NCBI Taxonomy" id="237018"/>
    <lineage>
        <taxon>Bacteria</taxon>
        <taxon>Pseudomonadati</taxon>
        <taxon>Bacteroidota</taxon>
        <taxon>Cytophagia</taxon>
        <taxon>Cytophagales</taxon>
        <taxon>Cyclobacteriaceae</taxon>
        <taxon>Algoriphagus</taxon>
    </lineage>
</organism>
<dbReference type="SUPFAM" id="SSF160996">
    <property type="entry name" value="HI0933 insert domain-like"/>
    <property type="match status" value="1"/>
</dbReference>
<comment type="cofactor">
    <cofactor evidence="1">
        <name>FAD</name>
        <dbReference type="ChEBI" id="CHEBI:57692"/>
    </cofactor>
</comment>
<sequence>MASSLFANHISQRIIKISSPEYSKLFHYNILSLKSQTQISNHVFSEMKKLTIIGGGPAALILAAELDTTKYKVTLCERKKTMGRKFLVAGEGGLNLTYNSSIEELIKRYFPSDFMAPIIRQFTNKDLINWLNAHDIPTFIGSSNRVFPELDLKPIEVLNKILGFISGREIDFKLGTKWVGWDKEGQLSFEDIDAIDSDIVIFAMGGSSWKVTGSDGGWKKLFEERGVKVQPFRAANCAFEIDWDKDFIEKHEGKPLKNIALTYANHFSTGELVISKFGLEGNAIYALSQKIQDKLLTQESVVIHLDLKPTMSVEQLRAKYKNAGRAKVTDILKKDLNLDRTSIGLLKQFTAKATFSNPDLLMETIKSVPVTIKSAGGLDEAISSLGGIALEEVDENFQCKKIPNTYAIGEMLDWYAPTGGYLLQGCFSMGFVLAKYLNGLDE</sequence>
<evidence type="ECO:0000259" key="4">
    <source>
        <dbReference type="Pfam" id="PF03486"/>
    </source>
</evidence>
<evidence type="ECO:0000256" key="1">
    <source>
        <dbReference type="ARBA" id="ARBA00001974"/>
    </source>
</evidence>
<dbReference type="PANTHER" id="PTHR42887">
    <property type="entry name" value="OS12G0638800 PROTEIN"/>
    <property type="match status" value="1"/>
</dbReference>
<feature type="domain" description="RsdA/BaiN/AoA(So)-like insert" evidence="5">
    <location>
        <begin position="233"/>
        <end position="383"/>
    </location>
</feature>
<name>A0A1I1ARA0_9BACT</name>
<evidence type="ECO:0000256" key="2">
    <source>
        <dbReference type="ARBA" id="ARBA00022630"/>
    </source>
</evidence>